<reference evidence="9" key="2">
    <citation type="journal article" date="2023" name="IMA Fungus">
        <title>Comparative genomic study of the Penicillium genus elucidates a diverse pangenome and 15 lateral gene transfer events.</title>
        <authorList>
            <person name="Petersen C."/>
            <person name="Sorensen T."/>
            <person name="Nielsen M.R."/>
            <person name="Sondergaard T.E."/>
            <person name="Sorensen J.L."/>
            <person name="Fitzpatrick D.A."/>
            <person name="Frisvad J.C."/>
            <person name="Nielsen K.L."/>
        </authorList>
    </citation>
    <scope>NUCLEOTIDE SEQUENCE</scope>
    <source>
        <strain evidence="9">IBT 21472</strain>
    </source>
</reference>
<proteinExistence type="inferred from homology"/>
<feature type="binding site" evidence="6">
    <location>
        <position position="277"/>
    </location>
    <ligand>
        <name>ATP</name>
        <dbReference type="ChEBI" id="CHEBI:30616"/>
    </ligand>
</feature>
<dbReference type="PROSITE" id="PS00108">
    <property type="entry name" value="PROTEIN_KINASE_ST"/>
    <property type="match status" value="1"/>
</dbReference>
<dbReference type="Gene3D" id="1.10.510.10">
    <property type="entry name" value="Transferase(Phosphotransferase) domain 1"/>
    <property type="match status" value="1"/>
</dbReference>
<dbReference type="InterPro" id="IPR008984">
    <property type="entry name" value="SMAD_FHA_dom_sf"/>
</dbReference>
<comment type="catalytic activity">
    <reaction evidence="4">
        <text>L-threonyl-[protein] + ATP = O-phospho-L-threonyl-[protein] + ADP + H(+)</text>
        <dbReference type="Rhea" id="RHEA:46608"/>
        <dbReference type="Rhea" id="RHEA-COMP:11060"/>
        <dbReference type="Rhea" id="RHEA-COMP:11605"/>
        <dbReference type="ChEBI" id="CHEBI:15378"/>
        <dbReference type="ChEBI" id="CHEBI:30013"/>
        <dbReference type="ChEBI" id="CHEBI:30616"/>
        <dbReference type="ChEBI" id="CHEBI:61977"/>
        <dbReference type="ChEBI" id="CHEBI:456216"/>
        <dbReference type="EC" id="2.7.11.1"/>
    </reaction>
</comment>
<dbReference type="EMBL" id="JAPZBO010000005">
    <property type="protein sequence ID" value="KAJ5315997.1"/>
    <property type="molecule type" value="Genomic_DNA"/>
</dbReference>
<keyword evidence="9" id="KW-0418">Kinase</keyword>
<dbReference type="FunFam" id="1.10.510.10:FF:001380">
    <property type="entry name" value="Checkpoint kinase 2-like protein"/>
    <property type="match status" value="1"/>
</dbReference>
<dbReference type="InterPro" id="IPR011009">
    <property type="entry name" value="Kinase-like_dom_sf"/>
</dbReference>
<dbReference type="SUPFAM" id="SSF56112">
    <property type="entry name" value="Protein kinase-like (PK-like)"/>
    <property type="match status" value="1"/>
</dbReference>
<evidence type="ECO:0000313" key="9">
    <source>
        <dbReference type="EMBL" id="KAJ5315997.1"/>
    </source>
</evidence>
<feature type="compositionally biased region" description="Polar residues" evidence="7">
    <location>
        <begin position="31"/>
        <end position="41"/>
    </location>
</feature>
<dbReference type="SUPFAM" id="SSF49879">
    <property type="entry name" value="SMAD/FHA domain"/>
    <property type="match status" value="1"/>
</dbReference>
<evidence type="ECO:0000256" key="2">
    <source>
        <dbReference type="ARBA" id="ARBA00022741"/>
    </source>
</evidence>
<dbReference type="GO" id="GO:0005634">
    <property type="term" value="C:nucleus"/>
    <property type="evidence" value="ECO:0007669"/>
    <property type="project" value="TreeGrafter"/>
</dbReference>
<gene>
    <name evidence="9" type="ORF">N7476_006304</name>
</gene>
<dbReference type="PANTHER" id="PTHR44167:SF30">
    <property type="entry name" value="PHOSPHORYLASE KINASE"/>
    <property type="match status" value="1"/>
</dbReference>
<dbReference type="InterPro" id="IPR008271">
    <property type="entry name" value="Ser/Thr_kinase_AS"/>
</dbReference>
<feature type="compositionally biased region" description="Basic and acidic residues" evidence="7">
    <location>
        <begin position="588"/>
        <end position="601"/>
    </location>
</feature>
<feature type="domain" description="Protein kinase" evidence="8">
    <location>
        <begin position="248"/>
        <end position="514"/>
    </location>
</feature>
<comment type="catalytic activity">
    <reaction evidence="5">
        <text>L-seryl-[protein] + ATP = O-phospho-L-seryl-[protein] + ADP + H(+)</text>
        <dbReference type="Rhea" id="RHEA:17989"/>
        <dbReference type="Rhea" id="RHEA-COMP:9863"/>
        <dbReference type="Rhea" id="RHEA-COMP:11604"/>
        <dbReference type="ChEBI" id="CHEBI:15378"/>
        <dbReference type="ChEBI" id="CHEBI:29999"/>
        <dbReference type="ChEBI" id="CHEBI:30616"/>
        <dbReference type="ChEBI" id="CHEBI:83421"/>
        <dbReference type="ChEBI" id="CHEBI:456216"/>
        <dbReference type="EC" id="2.7.11.1"/>
    </reaction>
</comment>
<dbReference type="InterPro" id="IPR017441">
    <property type="entry name" value="Protein_kinase_ATP_BS"/>
</dbReference>
<evidence type="ECO:0000313" key="10">
    <source>
        <dbReference type="Proteomes" id="UP001147746"/>
    </source>
</evidence>
<keyword evidence="9" id="KW-0808">Transferase</keyword>
<organism evidence="9 10">
    <name type="scientific">Penicillium atrosanguineum</name>
    <dbReference type="NCBI Taxonomy" id="1132637"/>
    <lineage>
        <taxon>Eukaryota</taxon>
        <taxon>Fungi</taxon>
        <taxon>Dikarya</taxon>
        <taxon>Ascomycota</taxon>
        <taxon>Pezizomycotina</taxon>
        <taxon>Eurotiomycetes</taxon>
        <taxon>Eurotiomycetidae</taxon>
        <taxon>Eurotiales</taxon>
        <taxon>Aspergillaceae</taxon>
        <taxon>Penicillium</taxon>
    </lineage>
</organism>
<protein>
    <submittedName>
        <fullName evidence="9">DNA damage response protein kinase DUN1</fullName>
    </submittedName>
</protein>
<dbReference type="FunFam" id="3.30.200.20:FF:000841">
    <property type="entry name" value="Checkpoint kinase 2-like protein"/>
    <property type="match status" value="1"/>
</dbReference>
<keyword evidence="2 6" id="KW-0547">Nucleotide-binding</keyword>
<evidence type="ECO:0000256" key="3">
    <source>
        <dbReference type="ARBA" id="ARBA00022840"/>
    </source>
</evidence>
<dbReference type="Pfam" id="PF00498">
    <property type="entry name" value="FHA"/>
    <property type="match status" value="1"/>
</dbReference>
<feature type="region of interest" description="Disordered" evidence="7">
    <location>
        <begin position="1"/>
        <end position="103"/>
    </location>
</feature>
<dbReference type="GO" id="GO:0004674">
    <property type="term" value="F:protein serine/threonine kinase activity"/>
    <property type="evidence" value="ECO:0007669"/>
    <property type="project" value="UniProtKB-EC"/>
</dbReference>
<comment type="similarity">
    <text evidence="1">Belongs to the protein kinase superfamily. CAMK Ser/Thr protein kinase family. CHEK2 subfamily.</text>
</comment>
<dbReference type="Gene3D" id="2.60.200.20">
    <property type="match status" value="1"/>
</dbReference>
<dbReference type="AlphaFoldDB" id="A0A9W9Q071"/>
<dbReference type="InterPro" id="IPR000719">
    <property type="entry name" value="Prot_kinase_dom"/>
</dbReference>
<dbReference type="PROSITE" id="PS50011">
    <property type="entry name" value="PROTEIN_KINASE_DOM"/>
    <property type="match status" value="1"/>
</dbReference>
<dbReference type="CDD" id="cd05117">
    <property type="entry name" value="STKc_CAMK"/>
    <property type="match status" value="1"/>
</dbReference>
<evidence type="ECO:0000256" key="5">
    <source>
        <dbReference type="ARBA" id="ARBA00048679"/>
    </source>
</evidence>
<evidence type="ECO:0000259" key="8">
    <source>
        <dbReference type="PROSITE" id="PS50011"/>
    </source>
</evidence>
<reference evidence="9" key="1">
    <citation type="submission" date="2022-12" db="EMBL/GenBank/DDBJ databases">
        <authorList>
            <person name="Petersen C."/>
        </authorList>
    </citation>
    <scope>NUCLEOTIDE SEQUENCE</scope>
    <source>
        <strain evidence="9">IBT 21472</strain>
    </source>
</reference>
<dbReference type="Pfam" id="PF00069">
    <property type="entry name" value="Pkinase"/>
    <property type="match status" value="1"/>
</dbReference>
<feature type="compositionally biased region" description="Basic and acidic residues" evidence="7">
    <location>
        <begin position="142"/>
        <end position="158"/>
    </location>
</feature>
<evidence type="ECO:0000256" key="4">
    <source>
        <dbReference type="ARBA" id="ARBA00047899"/>
    </source>
</evidence>
<keyword evidence="3 6" id="KW-0067">ATP-binding</keyword>
<evidence type="ECO:0000256" key="1">
    <source>
        <dbReference type="ARBA" id="ARBA00005575"/>
    </source>
</evidence>
<feature type="region of interest" description="Disordered" evidence="7">
    <location>
        <begin position="142"/>
        <end position="179"/>
    </location>
</feature>
<evidence type="ECO:0000256" key="6">
    <source>
        <dbReference type="PROSITE-ProRule" id="PRU10141"/>
    </source>
</evidence>
<dbReference type="GO" id="GO:0044773">
    <property type="term" value="P:mitotic DNA damage checkpoint signaling"/>
    <property type="evidence" value="ECO:0007669"/>
    <property type="project" value="TreeGrafter"/>
</dbReference>
<dbReference type="PROSITE" id="PS00107">
    <property type="entry name" value="PROTEIN_KINASE_ATP"/>
    <property type="match status" value="1"/>
</dbReference>
<name>A0A9W9Q071_9EURO</name>
<sequence length="622" mass="69792">MAPREKSSLKRGRASIDADSSDLKKPRRSQRISSQQETLQTPVDRDYLPTPLTDARSTATDIRNEVTATPPDSPSHHRHQSPTHVDFSQGLSSPPGDTQALSQYVYPPRAFADEVEDESAEGVWGYLIPLDEKVSGAFVLKKRDGCSGGDEPPKDKATKKPVARKQGNNRAPGGYLFGRHPECEKKKGDMVAVLEDLSSNGTFVNDAIVGRNKHRELEDGDEVSILNEARFVFRYPRTRDTNGFSQQYRILQQLGKGHFATVYLCVERATGKQFAVKVFEKRPGDSQKTQTDDTLQQEIALLMGVNHPNLLCLKDIFDENDGAYLVLELAPEGELFNLIVSKEKLSEAETRHVFRQLFEGLKYLHDRGIVHRDIKPENILVADKKLTVKLGDFGLAKIIGEDSFTTTLCGTPSYVAPEILQETRRRRYTKAVDVWSLGVVLYICLCGFPPFSDELCTPQNPYTLAQQIKMGRFDYPSPYWDSVGDPALDLIDRMLTVDVEKRISVEECLEHPWMTEKYPSINDSTDGLTGALGNLDFARRKVERERTMLSSVNDVHFSEHAEGSEAPVKVFHKNEAGKRVHNRPAKASHRERSPGNKDPKEFINLGEGGDAALYDEPTSRYK</sequence>
<evidence type="ECO:0000256" key="7">
    <source>
        <dbReference type="SAM" id="MobiDB-lite"/>
    </source>
</evidence>
<feature type="region of interest" description="Disordered" evidence="7">
    <location>
        <begin position="563"/>
        <end position="622"/>
    </location>
</feature>
<feature type="compositionally biased region" description="Polar residues" evidence="7">
    <location>
        <begin position="89"/>
        <end position="102"/>
    </location>
</feature>
<dbReference type="PANTHER" id="PTHR44167">
    <property type="entry name" value="OVARIAN-SPECIFIC SERINE/THREONINE-PROTEIN KINASE LOK-RELATED"/>
    <property type="match status" value="1"/>
</dbReference>
<dbReference type="SMART" id="SM00220">
    <property type="entry name" value="S_TKc"/>
    <property type="match status" value="1"/>
</dbReference>
<dbReference type="InterPro" id="IPR000253">
    <property type="entry name" value="FHA_dom"/>
</dbReference>
<dbReference type="Proteomes" id="UP001147746">
    <property type="component" value="Unassembled WGS sequence"/>
</dbReference>
<comment type="caution">
    <text evidence="9">The sequence shown here is derived from an EMBL/GenBank/DDBJ whole genome shotgun (WGS) entry which is preliminary data.</text>
</comment>
<keyword evidence="10" id="KW-1185">Reference proteome</keyword>
<dbReference type="GO" id="GO:0005524">
    <property type="term" value="F:ATP binding"/>
    <property type="evidence" value="ECO:0007669"/>
    <property type="project" value="UniProtKB-UniRule"/>
</dbReference>
<accession>A0A9W9Q071</accession>